<protein>
    <recommendedName>
        <fullName evidence="2">DNA repair protein RecO</fullName>
    </recommendedName>
    <alternativeName>
        <fullName evidence="6">Recombination protein O</fullName>
    </alternativeName>
</protein>
<dbReference type="InterPro" id="IPR003717">
    <property type="entry name" value="RecO"/>
</dbReference>
<evidence type="ECO:0000256" key="5">
    <source>
        <dbReference type="ARBA" id="ARBA00023204"/>
    </source>
</evidence>
<dbReference type="Pfam" id="PF02565">
    <property type="entry name" value="RecO_C"/>
    <property type="match status" value="1"/>
</dbReference>
<dbReference type="SUPFAM" id="SSF57863">
    <property type="entry name" value="ArfGap/RecO-like zinc finger"/>
    <property type="match status" value="1"/>
</dbReference>
<evidence type="ECO:0000256" key="4">
    <source>
        <dbReference type="ARBA" id="ARBA00023172"/>
    </source>
</evidence>
<dbReference type="PANTHER" id="PTHR33991">
    <property type="entry name" value="DNA REPAIR PROTEIN RECO"/>
    <property type="match status" value="1"/>
</dbReference>
<comment type="similarity">
    <text evidence="1">Belongs to the RecO family.</text>
</comment>
<comment type="caution">
    <text evidence="8">The sequence shown here is derived from an EMBL/GenBank/DDBJ whole genome shotgun (WGS) entry which is preliminary data.</text>
</comment>
<dbReference type="AlphaFoldDB" id="A0A644ZSN4"/>
<evidence type="ECO:0000256" key="2">
    <source>
        <dbReference type="ARBA" id="ARBA00021310"/>
    </source>
</evidence>
<keyword evidence="4" id="KW-0233">DNA recombination</keyword>
<dbReference type="Pfam" id="PF11967">
    <property type="entry name" value="RecO_N"/>
    <property type="match status" value="1"/>
</dbReference>
<organism evidence="8">
    <name type="scientific">bioreactor metagenome</name>
    <dbReference type="NCBI Taxonomy" id="1076179"/>
    <lineage>
        <taxon>unclassified sequences</taxon>
        <taxon>metagenomes</taxon>
        <taxon>ecological metagenomes</taxon>
    </lineage>
</organism>
<dbReference type="PANTHER" id="PTHR33991:SF1">
    <property type="entry name" value="DNA REPAIR PROTEIN RECO"/>
    <property type="match status" value="1"/>
</dbReference>
<dbReference type="Gene3D" id="1.20.1440.120">
    <property type="entry name" value="Recombination protein O, C-terminal domain"/>
    <property type="match status" value="1"/>
</dbReference>
<keyword evidence="3" id="KW-0227">DNA damage</keyword>
<evidence type="ECO:0000256" key="3">
    <source>
        <dbReference type="ARBA" id="ARBA00022763"/>
    </source>
</evidence>
<dbReference type="InterPro" id="IPR022572">
    <property type="entry name" value="DNA_rep/recomb_RecO_N"/>
</dbReference>
<proteinExistence type="inferred from homology"/>
<evidence type="ECO:0000256" key="6">
    <source>
        <dbReference type="ARBA" id="ARBA00033409"/>
    </source>
</evidence>
<accession>A0A644ZSN4</accession>
<name>A0A644ZSN4_9ZZZZ</name>
<dbReference type="EMBL" id="VSSQ01010093">
    <property type="protein sequence ID" value="MPM43408.1"/>
    <property type="molecule type" value="Genomic_DNA"/>
</dbReference>
<dbReference type="InterPro" id="IPR012340">
    <property type="entry name" value="NA-bd_OB-fold"/>
</dbReference>
<dbReference type="InterPro" id="IPR037278">
    <property type="entry name" value="ARFGAP/RecO"/>
</dbReference>
<dbReference type="HAMAP" id="MF_00201">
    <property type="entry name" value="RecO"/>
    <property type="match status" value="1"/>
</dbReference>
<dbReference type="GO" id="GO:0006302">
    <property type="term" value="P:double-strand break repair"/>
    <property type="evidence" value="ECO:0007669"/>
    <property type="project" value="TreeGrafter"/>
</dbReference>
<dbReference type="Gene3D" id="2.40.50.140">
    <property type="entry name" value="Nucleic acid-binding proteins"/>
    <property type="match status" value="1"/>
</dbReference>
<gene>
    <name evidence="8" type="primary">recO_23</name>
    <name evidence="8" type="ORF">SDC9_90081</name>
</gene>
<evidence type="ECO:0000313" key="8">
    <source>
        <dbReference type="EMBL" id="MPM43408.1"/>
    </source>
</evidence>
<dbReference type="GO" id="GO:0043590">
    <property type="term" value="C:bacterial nucleoid"/>
    <property type="evidence" value="ECO:0007669"/>
    <property type="project" value="TreeGrafter"/>
</dbReference>
<dbReference type="SUPFAM" id="SSF50249">
    <property type="entry name" value="Nucleic acid-binding proteins"/>
    <property type="match status" value="1"/>
</dbReference>
<keyword evidence="5" id="KW-0234">DNA repair</keyword>
<dbReference type="GO" id="GO:0006310">
    <property type="term" value="P:DNA recombination"/>
    <property type="evidence" value="ECO:0007669"/>
    <property type="project" value="UniProtKB-KW"/>
</dbReference>
<reference evidence="8" key="1">
    <citation type="submission" date="2019-08" db="EMBL/GenBank/DDBJ databases">
        <authorList>
            <person name="Kucharzyk K."/>
            <person name="Murdoch R.W."/>
            <person name="Higgins S."/>
            <person name="Loffler F."/>
        </authorList>
    </citation>
    <scope>NUCLEOTIDE SEQUENCE</scope>
</reference>
<evidence type="ECO:0000256" key="1">
    <source>
        <dbReference type="ARBA" id="ARBA00007452"/>
    </source>
</evidence>
<evidence type="ECO:0000259" key="7">
    <source>
        <dbReference type="Pfam" id="PF11967"/>
    </source>
</evidence>
<sequence length="260" mass="29117">MPVICADGIVTRYANYRENDRILSIFTIDYGRMDVKARGCRKPQSPLVNVCQPFVFGQFEIFSGKERSVVNACEIKETFYPIREDYERFSIGSVMLRLTHDAAMENEPNKPLFSLLYHALSFLAYGTSAPKDLLCCFLVRYLNATGYRPAITTCAQCGRDIRGDAVVRFLPRGGAACSACSQYGEPISKTALEGMRRMLIMEDDEMDRVKLSDSVRKEILHHLSAYTSASLEYGMRALSILESNIVPPSTTPMEEGNSDA</sequence>
<feature type="domain" description="DNA replication/recombination mediator RecO N-terminal" evidence="7">
    <location>
        <begin position="5"/>
        <end position="79"/>
    </location>
</feature>
<dbReference type="NCBIfam" id="TIGR00613">
    <property type="entry name" value="reco"/>
    <property type="match status" value="1"/>
</dbReference>
<dbReference type="InterPro" id="IPR042242">
    <property type="entry name" value="RecO_C"/>
</dbReference>